<evidence type="ECO:0000259" key="2">
    <source>
        <dbReference type="Pfam" id="PF02481"/>
    </source>
</evidence>
<dbReference type="EMBL" id="LRPO01000044">
    <property type="protein sequence ID" value="KWZ80546.1"/>
    <property type="molecule type" value="Genomic_DNA"/>
</dbReference>
<dbReference type="Proteomes" id="UP000070092">
    <property type="component" value="Unassembled WGS sequence"/>
</dbReference>
<evidence type="ECO:0000313" key="5">
    <source>
        <dbReference type="EMBL" id="NGG36185.1"/>
    </source>
</evidence>
<dbReference type="AlphaFoldDB" id="A0A133KM35"/>
<comment type="similarity">
    <text evidence="1">Belongs to the DprA/Smf family.</text>
</comment>
<dbReference type="PATRIC" id="fig|1681.53.peg.1651"/>
<protein>
    <submittedName>
        <fullName evidence="3">DNA-processing protein DprA</fullName>
    </submittedName>
    <submittedName>
        <fullName evidence="4">Putative DNA protecting protein DprA</fullName>
    </submittedName>
</protein>
<dbReference type="Proteomes" id="UP000488776">
    <property type="component" value="Unassembled WGS sequence"/>
</dbReference>
<organism evidence="4 6">
    <name type="scientific">Bifidobacterium bifidum</name>
    <dbReference type="NCBI Taxonomy" id="1681"/>
    <lineage>
        <taxon>Bacteria</taxon>
        <taxon>Bacillati</taxon>
        <taxon>Actinomycetota</taxon>
        <taxon>Actinomycetes</taxon>
        <taxon>Bifidobacteriales</taxon>
        <taxon>Bifidobacteriaceae</taxon>
        <taxon>Bifidobacterium</taxon>
    </lineage>
</organism>
<sequence>MTDEQWLRRESAALLALLDTCEKPDTWTSIANDCVLEGSAERIYHHHLDPSAHSLEREENDAYAIQGTLLDDPPSPTLVTRLENAYKIAEQRLDEWKRHGYDFMSVFDPRFPGQLRMTIDVPPFLFASGIIIPNETAVSVVGSRACTPEGAQFAIDCARMLTKRGIGVIAGLAKGIDTFAHKTALADGGRTIAFIGTGIDRQYPAENRDLQKRIENEGLVLSQFMPGAEPTRQTFPMRNALMSGYGIATIIADANEHSGTRIQARQAQRHGRPVILNHTVMDGTQWGRELADKPGVYVVRDASGASDALDYIMSIDDVDMLARQLLDAAPAAI</sequence>
<comment type="caution">
    <text evidence="4">The sequence shown here is derived from an EMBL/GenBank/DDBJ whole genome shotgun (WGS) entry which is preliminary data.</text>
</comment>
<dbReference type="PANTHER" id="PTHR43022:SF1">
    <property type="entry name" value="PROTEIN SMF"/>
    <property type="match status" value="1"/>
</dbReference>
<reference evidence="5 8" key="3">
    <citation type="submission" date="2020-02" db="EMBL/GenBank/DDBJ databases">
        <title>Antibiotic susceptibility profiles of lactic acid bacteria isolated from the human vagina and genetic basis of atypical resistances.</title>
        <authorList>
            <person name="Sirichoat A."/>
            <person name="Florez A.B."/>
            <person name="Vazquez L."/>
            <person name="Buppasiri P."/>
            <person name="Panya M."/>
            <person name="Lulitanond V."/>
            <person name="Mayo B."/>
        </authorList>
    </citation>
    <scope>NUCLEOTIDE SEQUENCE [LARGE SCALE GENOMIC DNA]</scope>
    <source>
        <strain evidence="5 8">VA07-1AN</strain>
    </source>
</reference>
<dbReference type="EMBL" id="WDOP01000008">
    <property type="protein sequence ID" value="KAB7486226.1"/>
    <property type="molecule type" value="Genomic_DNA"/>
</dbReference>
<dbReference type="PANTHER" id="PTHR43022">
    <property type="entry name" value="PROTEIN SMF"/>
    <property type="match status" value="1"/>
</dbReference>
<dbReference type="InterPro" id="IPR057666">
    <property type="entry name" value="DrpA_SLOG"/>
</dbReference>
<dbReference type="Pfam" id="PF02481">
    <property type="entry name" value="DNA_processg_A"/>
    <property type="match status" value="1"/>
</dbReference>
<accession>A0A133KM35</accession>
<evidence type="ECO:0000256" key="1">
    <source>
        <dbReference type="ARBA" id="ARBA00006525"/>
    </source>
</evidence>
<dbReference type="Gene3D" id="3.40.50.450">
    <property type="match status" value="1"/>
</dbReference>
<name>A0A133KM35_BIFBI</name>
<proteinExistence type="inferred from homology"/>
<evidence type="ECO:0000313" key="8">
    <source>
        <dbReference type="Proteomes" id="UP000488776"/>
    </source>
</evidence>
<evidence type="ECO:0000313" key="6">
    <source>
        <dbReference type="Proteomes" id="UP000070092"/>
    </source>
</evidence>
<evidence type="ECO:0000313" key="4">
    <source>
        <dbReference type="EMBL" id="KWZ80546.1"/>
    </source>
</evidence>
<evidence type="ECO:0000313" key="3">
    <source>
        <dbReference type="EMBL" id="KAB7486226.1"/>
    </source>
</evidence>
<dbReference type="Proteomes" id="UP000451386">
    <property type="component" value="Unassembled WGS sequence"/>
</dbReference>
<reference evidence="4 6" key="1">
    <citation type="submission" date="2016-01" db="EMBL/GenBank/DDBJ databases">
        <authorList>
            <person name="Oliw E.H."/>
        </authorList>
    </citation>
    <scope>NUCLEOTIDE SEQUENCE [LARGE SCALE GENOMIC DNA]</scope>
    <source>
        <strain evidence="4 6">MJR8628B</strain>
    </source>
</reference>
<reference evidence="3 7" key="2">
    <citation type="journal article" date="2019" name="Nat. Med.">
        <title>A library of human gut bacterial isolates paired with longitudinal multiomics data enables mechanistic microbiome research.</title>
        <authorList>
            <person name="Poyet M."/>
            <person name="Groussin M."/>
            <person name="Gibbons S.M."/>
            <person name="Avila-Pacheco J."/>
            <person name="Jiang X."/>
            <person name="Kearney S.M."/>
            <person name="Perrotta A.R."/>
            <person name="Berdy B."/>
            <person name="Zhao S."/>
            <person name="Lieberman T.D."/>
            <person name="Swanson P.K."/>
            <person name="Smith M."/>
            <person name="Roesemann S."/>
            <person name="Alexander J.E."/>
            <person name="Rich S.A."/>
            <person name="Livny J."/>
            <person name="Vlamakis H."/>
            <person name="Clish C."/>
            <person name="Bullock K."/>
            <person name="Deik A."/>
            <person name="Scott J."/>
            <person name="Pierce K.A."/>
            <person name="Xavier R.J."/>
            <person name="Alm E.J."/>
        </authorList>
    </citation>
    <scope>NUCLEOTIDE SEQUENCE [LARGE SCALE GENOMIC DNA]</scope>
    <source>
        <strain evidence="3 7">BIOML-A13</strain>
    </source>
</reference>
<feature type="domain" description="Smf/DprA SLOG" evidence="2">
    <location>
        <begin position="104"/>
        <end position="277"/>
    </location>
</feature>
<dbReference type="InterPro" id="IPR003488">
    <property type="entry name" value="DprA"/>
</dbReference>
<dbReference type="SUPFAM" id="SSF102405">
    <property type="entry name" value="MCP/YpsA-like"/>
    <property type="match status" value="1"/>
</dbReference>
<evidence type="ECO:0000313" key="7">
    <source>
        <dbReference type="Proteomes" id="UP000451386"/>
    </source>
</evidence>
<gene>
    <name evidence="5" type="ORF">G5T23_03855</name>
    <name evidence="3" type="ORF">GBA83_08720</name>
    <name evidence="4" type="ORF">HMPREF3196_01686</name>
</gene>
<dbReference type="RefSeq" id="WP_013363615.1">
    <property type="nucleotide sequence ID" value="NZ_JAAJBJ010000003.1"/>
</dbReference>
<dbReference type="GO" id="GO:0009294">
    <property type="term" value="P:DNA-mediated transformation"/>
    <property type="evidence" value="ECO:0007669"/>
    <property type="project" value="InterPro"/>
</dbReference>
<dbReference type="EMBL" id="JAAJBJ010000003">
    <property type="protein sequence ID" value="NGG36185.1"/>
    <property type="molecule type" value="Genomic_DNA"/>
</dbReference>